<dbReference type="InterPro" id="IPR037050">
    <property type="entry name" value="DUF1254_sf"/>
</dbReference>
<feature type="domain" description="DUF1254" evidence="2">
    <location>
        <begin position="120"/>
        <end position="249"/>
    </location>
</feature>
<dbReference type="InterPro" id="IPR006311">
    <property type="entry name" value="TAT_signal"/>
</dbReference>
<dbReference type="EMBL" id="CP098807">
    <property type="protein sequence ID" value="USJ25230.1"/>
    <property type="molecule type" value="Genomic_DNA"/>
</dbReference>
<dbReference type="SUPFAM" id="SSF160935">
    <property type="entry name" value="VPA0735-like"/>
    <property type="match status" value="1"/>
</dbReference>
<dbReference type="InterPro" id="IPR037049">
    <property type="entry name" value="DUF1214_C_sf"/>
</dbReference>
<dbReference type="PANTHER" id="PTHR36509">
    <property type="entry name" value="BLL3101 PROTEIN"/>
    <property type="match status" value="1"/>
</dbReference>
<dbReference type="Gene3D" id="2.60.120.600">
    <property type="entry name" value="Domain of unknown function DUF1214, C-terminal domain"/>
    <property type="match status" value="1"/>
</dbReference>
<dbReference type="AlphaFoldDB" id="A0A9Q8Y9R7"/>
<dbReference type="Pfam" id="PF06863">
    <property type="entry name" value="DUF1254"/>
    <property type="match status" value="1"/>
</dbReference>
<dbReference type="Pfam" id="PF06742">
    <property type="entry name" value="DUF1214"/>
    <property type="match status" value="1"/>
</dbReference>
<evidence type="ECO:0000313" key="4">
    <source>
        <dbReference type="Proteomes" id="UP001055460"/>
    </source>
</evidence>
<protein>
    <submittedName>
        <fullName evidence="3">DUF1254 domain-containing protein</fullName>
    </submittedName>
</protein>
<dbReference type="InterPro" id="IPR010621">
    <property type="entry name" value="DUF1214"/>
</dbReference>
<dbReference type="Proteomes" id="UP001055460">
    <property type="component" value="Chromosome"/>
</dbReference>
<name>A0A9Q8Y9R7_ENSAD</name>
<dbReference type="InterPro" id="IPR010679">
    <property type="entry name" value="DUF1254"/>
</dbReference>
<proteinExistence type="predicted"/>
<accession>A0A9Q8Y9R7</accession>
<dbReference type="PROSITE" id="PS51318">
    <property type="entry name" value="TAT"/>
    <property type="match status" value="1"/>
</dbReference>
<reference evidence="3" key="1">
    <citation type="submission" date="2022-06" db="EMBL/GenBank/DDBJ databases">
        <title>Physiological and biochemical characterization and genomic elucidation of a strain of the genus Ensifer adhaerens M8 that combines arsenic oxidation and chromium reduction.</title>
        <authorList>
            <person name="Li X."/>
            <person name="Yu c."/>
        </authorList>
    </citation>
    <scope>NUCLEOTIDE SEQUENCE</scope>
    <source>
        <strain evidence="3">M8</strain>
    </source>
</reference>
<evidence type="ECO:0000259" key="1">
    <source>
        <dbReference type="Pfam" id="PF06742"/>
    </source>
</evidence>
<gene>
    <name evidence="3" type="ORF">NE863_09780</name>
</gene>
<evidence type="ECO:0000259" key="2">
    <source>
        <dbReference type="Pfam" id="PF06863"/>
    </source>
</evidence>
<evidence type="ECO:0000313" key="3">
    <source>
        <dbReference type="EMBL" id="USJ25230.1"/>
    </source>
</evidence>
<dbReference type="PANTHER" id="PTHR36509:SF2">
    <property type="entry name" value="BLL3101 PROTEIN"/>
    <property type="match status" value="1"/>
</dbReference>
<sequence>MMKTSGSNLEITRRDMMKGGIGAASLAAIGAGAAVPAALTAASVVTSATPAEAQQALGPGAPTLPVTGVAMHPGYARTIGQMAYIWGWPIVNMLNRRAKVTQAPYAGLLGGLSPVAPRGQVGMLHDYIEPSETFVTCPNQDVVYGLGFFELDDEPVVAQVPDFGDRFWLYSLYDARTDQFGQLGKPYGTRPGFYLLVGPDWDRLKPAGITDIIRSPTSLASAIPRIFQTDVSDDNQAVQPLINQVVFYPLKEFTGEAKTIEWAKLTDIPAPPLNGGATDAETKWVTPETFFDQFGDAIASVDPLPGEEALFAQFRLLLDAAERDPELRGMLVDTAIETENKVIHPFLEWQRNGLPAGNGWNRSVNNAQWGIDYFNRTGTAKSNMFNNRPSETQYFYTDFDGAGDQLTGVKLYEITFAPGQEPPVNGFWSLTLYDDKHLFHTNDFKRYSLGTKSDRLKRNADGSLTLYVSAERPGGEKDSNWLPAPHGIFSLYIRAYWGKDAILDGTWQPPKITVAA</sequence>
<organism evidence="3 4">
    <name type="scientific">Ensifer adhaerens</name>
    <name type="common">Sinorhizobium morelense</name>
    <dbReference type="NCBI Taxonomy" id="106592"/>
    <lineage>
        <taxon>Bacteria</taxon>
        <taxon>Pseudomonadati</taxon>
        <taxon>Pseudomonadota</taxon>
        <taxon>Alphaproteobacteria</taxon>
        <taxon>Hyphomicrobiales</taxon>
        <taxon>Rhizobiaceae</taxon>
        <taxon>Sinorhizobium/Ensifer group</taxon>
        <taxon>Ensifer</taxon>
    </lineage>
</organism>
<feature type="domain" description="DUF1214" evidence="1">
    <location>
        <begin position="391"/>
        <end position="499"/>
    </location>
</feature>
<dbReference type="Gene3D" id="2.60.40.1610">
    <property type="entry name" value="Domain of unknown function DUF1254"/>
    <property type="match status" value="1"/>
</dbReference>